<dbReference type="Gene3D" id="3.40.50.300">
    <property type="entry name" value="P-loop containing nucleotide triphosphate hydrolases"/>
    <property type="match status" value="1"/>
</dbReference>
<dbReference type="KEGG" id="lsl:LSL_0240"/>
<dbReference type="PANTHER" id="PTHR13696">
    <property type="entry name" value="P-LOOP CONTAINING NUCLEOSIDE TRIPHOSPHATE HYDROLASE"/>
    <property type="match status" value="1"/>
</dbReference>
<keyword evidence="3" id="KW-1185">Reference proteome</keyword>
<sequence>MSDEGKVISFINMKGGVGKTTLTKEIGYHLATVKNLKVLLVDVDPQINLTQSVFRKFGFAPSESIAHSMEKSEETGSYRNIKVTKASIQNILNGNISNQNPTSDYTKAIVDIPNTNLSIIPDEFGLDFTNRNLNGGQLENGLYNFIYKNNLKNKFDYILIDCPPTYSSYTISALKPSDYYIIPVRPEAYSILGVNMLEEVIKQIKNENEVYFRDRSLRNLGIILSGVKENARKGIENLIEDIVSSSVLKDNNIEIFKNRFLYNPSLQSNMAYFITDGRAEKISKPNLNDLTNELLSRIKHMEGEKNE</sequence>
<dbReference type="Pfam" id="PF13614">
    <property type="entry name" value="AAA_31"/>
    <property type="match status" value="1"/>
</dbReference>
<dbReference type="HOGENOM" id="CLU_037612_4_0_9"/>
<dbReference type="CDD" id="cd02042">
    <property type="entry name" value="ParAB_family"/>
    <property type="match status" value="1"/>
</dbReference>
<evidence type="ECO:0000313" key="2">
    <source>
        <dbReference type="EMBL" id="ABD99055.1"/>
    </source>
</evidence>
<evidence type="ECO:0000313" key="3">
    <source>
        <dbReference type="Proteomes" id="UP000006559"/>
    </source>
</evidence>
<dbReference type="OrthoDB" id="9815116at2"/>
<gene>
    <name evidence="2" type="ordered locus">LSL_0240</name>
</gene>
<dbReference type="InterPro" id="IPR027417">
    <property type="entry name" value="P-loop_NTPase"/>
</dbReference>
<feature type="domain" description="AAA" evidence="1">
    <location>
        <begin position="6"/>
        <end position="207"/>
    </location>
</feature>
<dbReference type="InterPro" id="IPR050678">
    <property type="entry name" value="DNA_Partitioning_ATPase"/>
</dbReference>
<dbReference type="AlphaFoldDB" id="A0JQA5"/>
<accession>A0JQA5</accession>
<protein>
    <submittedName>
        <fullName evidence="2">CII-like protein, phage associated</fullName>
    </submittedName>
</protein>
<name>A0JQA5_LIGS1</name>
<dbReference type="PATRIC" id="fig|362948.14.peg.322"/>
<dbReference type="STRING" id="362948.LSL_0240"/>
<dbReference type="InterPro" id="IPR025669">
    <property type="entry name" value="AAA_dom"/>
</dbReference>
<proteinExistence type="predicted"/>
<dbReference type="Proteomes" id="UP000006559">
    <property type="component" value="Chromosome"/>
</dbReference>
<evidence type="ECO:0000259" key="1">
    <source>
        <dbReference type="Pfam" id="PF13614"/>
    </source>
</evidence>
<dbReference type="PANTHER" id="PTHR13696:SF99">
    <property type="entry name" value="COBYRINIC ACID AC-DIAMIDE SYNTHASE"/>
    <property type="match status" value="1"/>
</dbReference>
<organism evidence="2 3">
    <name type="scientific">Ligilactobacillus salivarius (strain UCC118)</name>
    <name type="common">Lactobacillus salivarius</name>
    <dbReference type="NCBI Taxonomy" id="362948"/>
    <lineage>
        <taxon>Bacteria</taxon>
        <taxon>Bacillati</taxon>
        <taxon>Bacillota</taxon>
        <taxon>Bacilli</taxon>
        <taxon>Lactobacillales</taxon>
        <taxon>Lactobacillaceae</taxon>
        <taxon>Ligilactobacillus</taxon>
    </lineage>
</organism>
<dbReference type="EMBL" id="CP000233">
    <property type="protein sequence ID" value="ABD99055.1"/>
    <property type="molecule type" value="Genomic_DNA"/>
</dbReference>
<dbReference type="SUPFAM" id="SSF52540">
    <property type="entry name" value="P-loop containing nucleoside triphosphate hydrolases"/>
    <property type="match status" value="1"/>
</dbReference>
<reference evidence="2 3" key="1">
    <citation type="journal article" date="2006" name="Proc. Natl. Acad. Sci. U.S.A.">
        <title>Multireplicon genome architecture of Lactobacillus salivarius.</title>
        <authorList>
            <person name="Claesson M.J."/>
            <person name="Li Y."/>
            <person name="Leahy S."/>
            <person name="Canchaya C."/>
            <person name="van Pijkeren J.P."/>
            <person name="Cerdeno-Tarraga A.M."/>
            <person name="Parkhill J."/>
            <person name="Flynn S."/>
            <person name="O'Sullivan G.C."/>
            <person name="Collins J.K."/>
            <person name="Higgins D."/>
            <person name="Shanahan F."/>
            <person name="Fitzgerald G.F."/>
            <person name="van Sinderen D."/>
            <person name="O'Toole P.W."/>
        </authorList>
    </citation>
    <scope>NUCLEOTIDE SEQUENCE [LARGE SCALE GENOMIC DNA]</scope>
    <source>
        <strain evidence="2 3">UCC118</strain>
    </source>
</reference>
<dbReference type="RefSeq" id="WP_011475612.1">
    <property type="nucleotide sequence ID" value="NC_007929.1"/>
</dbReference>